<name>A0AAP4C7K9_9MICC</name>
<evidence type="ECO:0000313" key="3">
    <source>
        <dbReference type="Proteomes" id="UP001240483"/>
    </source>
</evidence>
<keyword evidence="1" id="KW-0812">Transmembrane</keyword>
<reference evidence="2" key="1">
    <citation type="submission" date="2023-05" db="EMBL/GenBank/DDBJ databases">
        <title>Cataloging the Phylogenetic Diversity of Human Bladder Bacteria.</title>
        <authorList>
            <person name="Du J."/>
        </authorList>
    </citation>
    <scope>NUCLEOTIDE SEQUENCE</scope>
    <source>
        <strain evidence="2">UMB9978</strain>
    </source>
</reference>
<dbReference type="GeneID" id="92750945"/>
<dbReference type="AlphaFoldDB" id="A0AAP4C7K9"/>
<evidence type="ECO:0000256" key="1">
    <source>
        <dbReference type="SAM" id="Phobius"/>
    </source>
</evidence>
<protein>
    <submittedName>
        <fullName evidence="2">Uncharacterized protein</fullName>
    </submittedName>
</protein>
<dbReference type="Proteomes" id="UP001240483">
    <property type="component" value="Unassembled WGS sequence"/>
</dbReference>
<dbReference type="RefSeq" id="WP_244268670.1">
    <property type="nucleotide sequence ID" value="NZ_JASODW010000006.1"/>
</dbReference>
<keyword evidence="1" id="KW-0472">Membrane</keyword>
<accession>A0AAP4C7K9</accession>
<keyword evidence="1" id="KW-1133">Transmembrane helix</keyword>
<feature type="transmembrane region" description="Helical" evidence="1">
    <location>
        <begin position="6"/>
        <end position="33"/>
    </location>
</feature>
<dbReference type="EMBL" id="JASODW010000006">
    <property type="protein sequence ID" value="MDK6275375.1"/>
    <property type="molecule type" value="Genomic_DNA"/>
</dbReference>
<proteinExistence type="predicted"/>
<evidence type="ECO:0000313" key="2">
    <source>
        <dbReference type="EMBL" id="MDK6275375.1"/>
    </source>
</evidence>
<organism evidence="2 3">
    <name type="scientific">Pseudoglutamicibacter cumminsii</name>
    <dbReference type="NCBI Taxonomy" id="156979"/>
    <lineage>
        <taxon>Bacteria</taxon>
        <taxon>Bacillati</taxon>
        <taxon>Actinomycetota</taxon>
        <taxon>Actinomycetes</taxon>
        <taxon>Micrococcales</taxon>
        <taxon>Micrococcaceae</taxon>
        <taxon>Pseudoglutamicibacter</taxon>
    </lineage>
</organism>
<sequence>MLEPAISVLIGAIVLAQVPLPIQVLGIVLVVAAGIGSERFAARDVSPTPITWPESDEA</sequence>
<gene>
    <name evidence="2" type="ORF">QP116_06445</name>
</gene>
<comment type="caution">
    <text evidence="2">The sequence shown here is derived from an EMBL/GenBank/DDBJ whole genome shotgun (WGS) entry which is preliminary data.</text>
</comment>